<evidence type="ECO:0000313" key="3">
    <source>
        <dbReference type="Proteomes" id="UP000299102"/>
    </source>
</evidence>
<comment type="caution">
    <text evidence="2">The sequence shown here is derived from an EMBL/GenBank/DDBJ whole genome shotgun (WGS) entry which is preliminary data.</text>
</comment>
<name>A0A4C1VIV3_EUMVA</name>
<sequence length="110" mass="13115">MLSSTAGKSKKEKENPEEMINERQSKEEPESKIILSEVEEVMLSQKMGKAPGPHKITNECLRVLQKIYYSYLHQYLMIYDIRDCRNPHALESIPHYPYIQKRTKRRHRKL</sequence>
<reference evidence="2 3" key="1">
    <citation type="journal article" date="2019" name="Commun. Biol.">
        <title>The bagworm genome reveals a unique fibroin gene that provides high tensile strength.</title>
        <authorList>
            <person name="Kono N."/>
            <person name="Nakamura H."/>
            <person name="Ohtoshi R."/>
            <person name="Tomita M."/>
            <person name="Numata K."/>
            <person name="Arakawa K."/>
        </authorList>
    </citation>
    <scope>NUCLEOTIDE SEQUENCE [LARGE SCALE GENOMIC DNA]</scope>
</reference>
<evidence type="ECO:0000313" key="2">
    <source>
        <dbReference type="EMBL" id="GBP38519.1"/>
    </source>
</evidence>
<dbReference type="AlphaFoldDB" id="A0A4C1VIV3"/>
<feature type="compositionally biased region" description="Basic and acidic residues" evidence="1">
    <location>
        <begin position="9"/>
        <end position="31"/>
    </location>
</feature>
<gene>
    <name evidence="2" type="ORF">EVAR_95421_1</name>
</gene>
<keyword evidence="3" id="KW-1185">Reference proteome</keyword>
<protein>
    <submittedName>
        <fullName evidence="2">Uncharacterized protein</fullName>
    </submittedName>
</protein>
<dbReference type="OrthoDB" id="410104at2759"/>
<evidence type="ECO:0000256" key="1">
    <source>
        <dbReference type="SAM" id="MobiDB-lite"/>
    </source>
</evidence>
<dbReference type="Proteomes" id="UP000299102">
    <property type="component" value="Unassembled WGS sequence"/>
</dbReference>
<organism evidence="2 3">
    <name type="scientific">Eumeta variegata</name>
    <name type="common">Bagworm moth</name>
    <name type="synonym">Eumeta japonica</name>
    <dbReference type="NCBI Taxonomy" id="151549"/>
    <lineage>
        <taxon>Eukaryota</taxon>
        <taxon>Metazoa</taxon>
        <taxon>Ecdysozoa</taxon>
        <taxon>Arthropoda</taxon>
        <taxon>Hexapoda</taxon>
        <taxon>Insecta</taxon>
        <taxon>Pterygota</taxon>
        <taxon>Neoptera</taxon>
        <taxon>Endopterygota</taxon>
        <taxon>Lepidoptera</taxon>
        <taxon>Glossata</taxon>
        <taxon>Ditrysia</taxon>
        <taxon>Tineoidea</taxon>
        <taxon>Psychidae</taxon>
        <taxon>Oiketicinae</taxon>
        <taxon>Eumeta</taxon>
    </lineage>
</organism>
<dbReference type="EMBL" id="BGZK01000350">
    <property type="protein sequence ID" value="GBP38519.1"/>
    <property type="molecule type" value="Genomic_DNA"/>
</dbReference>
<feature type="region of interest" description="Disordered" evidence="1">
    <location>
        <begin position="1"/>
        <end position="31"/>
    </location>
</feature>
<accession>A0A4C1VIV3</accession>
<proteinExistence type="predicted"/>